<feature type="active site" evidence="1">
    <location>
        <position position="114"/>
    </location>
</feature>
<dbReference type="PROSITE" id="PS51864">
    <property type="entry name" value="ASTACIN"/>
    <property type="match status" value="1"/>
</dbReference>
<dbReference type="InterPro" id="IPR001506">
    <property type="entry name" value="Peptidase_M12A"/>
</dbReference>
<evidence type="ECO:0000313" key="4">
    <source>
        <dbReference type="Proteomes" id="UP001371305"/>
    </source>
</evidence>
<dbReference type="InterPro" id="IPR006626">
    <property type="entry name" value="PbH1"/>
</dbReference>
<feature type="binding site" evidence="1">
    <location>
        <position position="123"/>
    </location>
    <ligand>
        <name>Zn(2+)</name>
        <dbReference type="ChEBI" id="CHEBI:29105"/>
        <note>catalytic</note>
    </ligand>
</feature>
<name>A0ABU9AVS3_9BACT</name>
<keyword evidence="1" id="KW-0479">Metal-binding</keyword>
<dbReference type="RefSeq" id="WP_341404331.1">
    <property type="nucleotide sequence ID" value="NZ_JBBUKT010000003.1"/>
</dbReference>
<evidence type="ECO:0000313" key="3">
    <source>
        <dbReference type="EMBL" id="MEK7950730.1"/>
    </source>
</evidence>
<accession>A0ABU9AVS3</accession>
<keyword evidence="4" id="KW-1185">Reference proteome</keyword>
<feature type="domain" description="Peptidase M12A" evidence="2">
    <location>
        <begin position="26"/>
        <end position="217"/>
    </location>
</feature>
<dbReference type="PANTHER" id="PTHR10127">
    <property type="entry name" value="DISCOIDIN, CUB, EGF, LAMININ , AND ZINC METALLOPROTEASE DOMAIN CONTAINING"/>
    <property type="match status" value="1"/>
</dbReference>
<dbReference type="InterPro" id="IPR012334">
    <property type="entry name" value="Pectin_lyas_fold"/>
</dbReference>
<keyword evidence="1" id="KW-0862">Zinc</keyword>
<dbReference type="Proteomes" id="UP001371305">
    <property type="component" value="Unassembled WGS sequence"/>
</dbReference>
<dbReference type="PRINTS" id="PR00480">
    <property type="entry name" value="ASTACIN"/>
</dbReference>
<comment type="caution">
    <text evidence="3">The sequence shown here is derived from an EMBL/GenBank/DDBJ whole genome shotgun (WGS) entry which is preliminary data.</text>
</comment>
<dbReference type="Pfam" id="PF01400">
    <property type="entry name" value="Astacin"/>
    <property type="match status" value="1"/>
</dbReference>
<dbReference type="SMART" id="SM00710">
    <property type="entry name" value="PbH1"/>
    <property type="match status" value="7"/>
</dbReference>
<keyword evidence="1" id="KW-0645">Protease</keyword>
<dbReference type="Gene3D" id="3.40.390.10">
    <property type="entry name" value="Collagenase (Catalytic Domain)"/>
    <property type="match status" value="1"/>
</dbReference>
<reference evidence="3 4" key="1">
    <citation type="submission" date="2024-04" db="EMBL/GenBank/DDBJ databases">
        <title>Luteolibacter sp. isolated from soil.</title>
        <authorList>
            <person name="An J."/>
        </authorList>
    </citation>
    <scope>NUCLEOTIDE SEQUENCE [LARGE SCALE GENOMIC DNA]</scope>
    <source>
        <strain evidence="3 4">Y139</strain>
    </source>
</reference>
<dbReference type="SUPFAM" id="SSF51126">
    <property type="entry name" value="Pectin lyase-like"/>
    <property type="match status" value="1"/>
</dbReference>
<organism evidence="3 4">
    <name type="scientific">Luteolibacter soli</name>
    <dbReference type="NCBI Taxonomy" id="3135280"/>
    <lineage>
        <taxon>Bacteria</taxon>
        <taxon>Pseudomonadati</taxon>
        <taxon>Verrucomicrobiota</taxon>
        <taxon>Verrucomicrobiia</taxon>
        <taxon>Verrucomicrobiales</taxon>
        <taxon>Verrucomicrobiaceae</taxon>
        <taxon>Luteolibacter</taxon>
    </lineage>
</organism>
<comment type="caution">
    <text evidence="1">Lacks conserved residue(s) required for the propagation of feature annotation.</text>
</comment>
<dbReference type="InterPro" id="IPR024079">
    <property type="entry name" value="MetalloPept_cat_dom_sf"/>
</dbReference>
<feature type="binding site" evidence="1">
    <location>
        <position position="117"/>
    </location>
    <ligand>
        <name>Zn(2+)</name>
        <dbReference type="ChEBI" id="CHEBI:29105"/>
        <note>catalytic</note>
    </ligand>
</feature>
<comment type="cofactor">
    <cofactor evidence="1">
        <name>Zn(2+)</name>
        <dbReference type="ChEBI" id="CHEBI:29105"/>
    </cofactor>
    <text evidence="1">Binds 1 zinc ion per subunit.</text>
</comment>
<protein>
    <submittedName>
        <fullName evidence="3">M12 family metallopeptidase</fullName>
    </submittedName>
</protein>
<dbReference type="Gene3D" id="2.160.20.10">
    <property type="entry name" value="Single-stranded right-handed beta-helix, Pectin lyase-like"/>
    <property type="match status" value="2"/>
</dbReference>
<proteinExistence type="predicted"/>
<sequence>MTPRAGIPALLFLWSATLAFGGLYPSTISPGNVPWPGGVVPYVFDAGVSAPQRAIYLSGLREYELAANVQFVPRTAQTQYVLFKYDPQGPNRASGSQPQVVEINSLTRAQICHEMGHSFGLEHEHQRPDRGTYIQVLTGNIVPGNEALFAVAAGTTTYGPYDFESVMHYGRDLLSVQPGVLDTIQVKPGYSKFQPRLGNQALSPGDRAVMAFLYGPPAVAPSAVVTTTADGGAGSLRAAIYYAEDHPGTPVTFDIPTSDPGYSAGTFTIKPTAFLPPLATDGVVIDATTQPGFAGQPVVFLDGSAMPVESGEAPGFLIRESGCRVKGLGIIRFPWCGIVMELPDATGNAVSGCWIGLNAAGNAAPNVKQGVQITDGASGNTIGGTTYAERNVLSGNGEYGIWMSGSGTSGNQVLGNYIGTNPAGTAARANGAGGVIVTGGAHDQVIGSTTVGNLISGNTSAGLWLTGAGVSNNTVRGNWIGTDVTGNAAVPNSFAGGYVISGASNNLIEGNVFSGNVSEGLRLGGSGTTGNVVKGNRAGTNAAGTAAVANGFAGLTVFQGATGNRLEGNLCSGNGTVGLAFGDAGTTDNLAVGNFIGTNAAGTGALANGFAGVYLTGGCSANKLGDGPGSGNLVSGNASVGVLIADAATHGNFVRNNRIGPTATGALSFTNQFNGIAIQNGAQSCFIGGSDAGAANVIAGNASSGIVLYDAGTGGHEFSRNSIYGNGWRGITVNSLNGGQLAPVLASATLGVTTQVSGSLNGAANASYVLEVFSSESAFPISGKRFIGSGSVTANGAGVATINLVLPVPVSAGQVITATARGGGGTSDFSNGVTVTTTDSDGDGLPNAYESTIPGLSSANAADAALDFDGDGFSNLDEFLAGTAPRNFASRLFAAGQRSGSDFTVSFPSVLGQTYRVDAAANLAGPWASEAIHLYGTGGTMAVTLPASGQRRFFRVAAGP</sequence>
<gene>
    <name evidence="3" type="ORF">WKV53_09500</name>
</gene>
<dbReference type="PANTHER" id="PTHR10127:SF850">
    <property type="entry name" value="METALLOENDOPEPTIDASE"/>
    <property type="match status" value="1"/>
</dbReference>
<dbReference type="InterPro" id="IPR011050">
    <property type="entry name" value="Pectin_lyase_fold/virulence"/>
</dbReference>
<dbReference type="SMART" id="SM00235">
    <property type="entry name" value="ZnMc"/>
    <property type="match status" value="1"/>
</dbReference>
<keyword evidence="1" id="KW-0378">Hydrolase</keyword>
<dbReference type="SUPFAM" id="SSF55486">
    <property type="entry name" value="Metalloproteases ('zincins'), catalytic domain"/>
    <property type="match status" value="1"/>
</dbReference>
<dbReference type="InterPro" id="IPR006026">
    <property type="entry name" value="Peptidase_Metallo"/>
</dbReference>
<dbReference type="EMBL" id="JBBUKT010000003">
    <property type="protein sequence ID" value="MEK7950730.1"/>
    <property type="molecule type" value="Genomic_DNA"/>
</dbReference>
<keyword evidence="1" id="KW-0482">Metalloprotease</keyword>
<evidence type="ECO:0000259" key="2">
    <source>
        <dbReference type="PROSITE" id="PS51864"/>
    </source>
</evidence>
<feature type="binding site" evidence="1">
    <location>
        <position position="113"/>
    </location>
    <ligand>
        <name>Zn(2+)</name>
        <dbReference type="ChEBI" id="CHEBI:29105"/>
        <note>catalytic</note>
    </ligand>
</feature>
<evidence type="ECO:0000256" key="1">
    <source>
        <dbReference type="PROSITE-ProRule" id="PRU01211"/>
    </source>
</evidence>